<organism evidence="2 3">
    <name type="scientific">Cereibacter ovatus</name>
    <dbReference type="NCBI Taxonomy" id="439529"/>
    <lineage>
        <taxon>Bacteria</taxon>
        <taxon>Pseudomonadati</taxon>
        <taxon>Pseudomonadota</taxon>
        <taxon>Alphaproteobacteria</taxon>
        <taxon>Rhodobacterales</taxon>
        <taxon>Paracoccaceae</taxon>
        <taxon>Cereibacter</taxon>
    </lineage>
</organism>
<sequence>MISTLDRAAAEGHTLLPQSWLVQRVRDLEVSPQCAIGADWIEAFGTFLKARIAVALMADGTPAWQLQQYAKSRDLISARVKRRLAGKRHPGEHDWRALIDQQLPPFAAASDSETEELARVEKAKALEEIFRSRFSVLIGPAGTGKTSLLTALLSLPSVATGGVLLLAPTGKARVQMQRRAGNAQAYTLAQFLLALGRYDPLTGAYRVTDDANRERGFKTVVIDECSMLTEDQLAATLDSIETTAVERLILVGDPRQLPPIGAGRPFVDIVRYLNDDRGTANRQPAGYAELKMVRRQTEQSVAAGQPPAARDDIILSRWFGGEAPDPGADEAWDRLAIGKAIGIRAVRWEGDADLQTKLLAEVKAATRSISRKKGFDDEGDDTTFEISLGGRPFKEVVYFNLSRLEKDAEGAESRSGGGADAETWQILSPVRAGETGVDGLNRWLQKSFRHQARVWATPNSFGSRKVFKPLGPQGILYGDKVINLINKKRSCYPKVADSYLANGEIGLVVGQYKGAKASYKGNPWEAQVEFSSQLGCHFGFQARDFGQDGEAPLELAYALTIHKAQGSEFGMTFVVIPSPCRLLSRELLYTALTRQREQVVLLHQGDLRALLKLSLAEHSEAARRLTNLFADPKPVEHVGTFLEDGLIHRTTRGELVRSKSEVIIANLLHALGINYAYEQPLHAQDGSVRYPDFTIEDAETGRRVFLEHLGMMSEPAYRRRWLAKLDWYRSQGVLPEDEGEGDLGILLTTSEENGIDSLVIEEKLRMILAI</sequence>
<dbReference type="SUPFAM" id="SSF52540">
    <property type="entry name" value="P-loop containing nucleoside triphosphate hydrolases"/>
    <property type="match status" value="2"/>
</dbReference>
<feature type="domain" description="UvrD-like helicase C-terminal" evidence="1">
    <location>
        <begin position="555"/>
        <end position="602"/>
    </location>
</feature>
<dbReference type="PANTHER" id="PTHR43788">
    <property type="entry name" value="DNA2/NAM7 HELICASE FAMILY MEMBER"/>
    <property type="match status" value="1"/>
</dbReference>
<keyword evidence="2" id="KW-0547">Nucleotide-binding</keyword>
<evidence type="ECO:0000313" key="2">
    <source>
        <dbReference type="EMBL" id="SNX75093.1"/>
    </source>
</evidence>
<name>A0A285D7F4_9RHOB</name>
<dbReference type="InterPro" id="IPR027417">
    <property type="entry name" value="P-loop_NTPase"/>
</dbReference>
<keyword evidence="3" id="KW-1185">Reference proteome</keyword>
<dbReference type="InterPro" id="IPR027785">
    <property type="entry name" value="UvrD-like_helicase_C"/>
</dbReference>
<gene>
    <name evidence="2" type="ORF">SAMN05878503_1337</name>
</gene>
<evidence type="ECO:0000259" key="1">
    <source>
        <dbReference type="Pfam" id="PF13538"/>
    </source>
</evidence>
<dbReference type="InterPro" id="IPR050534">
    <property type="entry name" value="Coronavir_polyprotein_1ab"/>
</dbReference>
<dbReference type="RefSeq" id="WP_176504626.1">
    <property type="nucleotide sequence ID" value="NZ_OAOQ01000033.1"/>
</dbReference>
<keyword evidence="2" id="KW-0378">Hydrolase</keyword>
<evidence type="ECO:0000313" key="3">
    <source>
        <dbReference type="Proteomes" id="UP000219467"/>
    </source>
</evidence>
<accession>A0A285D7F4</accession>
<keyword evidence="2" id="KW-0347">Helicase</keyword>
<dbReference type="Proteomes" id="UP000219467">
    <property type="component" value="Unassembled WGS sequence"/>
</dbReference>
<dbReference type="CDD" id="cd18809">
    <property type="entry name" value="SF1_C_RecD"/>
    <property type="match status" value="1"/>
</dbReference>
<keyword evidence="2" id="KW-0067">ATP-binding</keyword>
<reference evidence="3" key="1">
    <citation type="submission" date="2017-08" db="EMBL/GenBank/DDBJ databases">
        <authorList>
            <person name="Varghese N."/>
            <person name="Submissions S."/>
        </authorList>
    </citation>
    <scope>NUCLEOTIDE SEQUENCE [LARGE SCALE GENOMIC DNA]</scope>
    <source>
        <strain evidence="3">JA234</strain>
    </source>
</reference>
<dbReference type="AlphaFoldDB" id="A0A285D7F4"/>
<dbReference type="Gene3D" id="3.40.50.300">
    <property type="entry name" value="P-loop containing nucleotide triphosphate hydrolases"/>
    <property type="match status" value="2"/>
</dbReference>
<proteinExistence type="predicted"/>
<dbReference type="Pfam" id="PF13538">
    <property type="entry name" value="UvrD_C_2"/>
    <property type="match status" value="1"/>
</dbReference>
<dbReference type="EMBL" id="OAOQ01000033">
    <property type="protein sequence ID" value="SNX75093.1"/>
    <property type="molecule type" value="Genomic_DNA"/>
</dbReference>
<dbReference type="GO" id="GO:0004386">
    <property type="term" value="F:helicase activity"/>
    <property type="evidence" value="ECO:0007669"/>
    <property type="project" value="UniProtKB-KW"/>
</dbReference>
<dbReference type="Pfam" id="PF13604">
    <property type="entry name" value="AAA_30"/>
    <property type="match status" value="1"/>
</dbReference>
<protein>
    <submittedName>
        <fullName evidence="2">UvrD-like helicase family protein</fullName>
    </submittedName>
</protein>